<gene>
    <name evidence="4" type="ORF">ElyMa_006363300</name>
</gene>
<dbReference type="PANTHER" id="PTHR11783">
    <property type="entry name" value="SULFOTRANSFERASE SULT"/>
    <property type="match status" value="1"/>
</dbReference>
<reference evidence="4 5" key="1">
    <citation type="journal article" date="2021" name="Elife">
        <title>Chloroplast acquisition without the gene transfer in kleptoplastic sea slugs, Plakobranchus ocellatus.</title>
        <authorList>
            <person name="Maeda T."/>
            <person name="Takahashi S."/>
            <person name="Yoshida T."/>
            <person name="Shimamura S."/>
            <person name="Takaki Y."/>
            <person name="Nagai Y."/>
            <person name="Toyoda A."/>
            <person name="Suzuki Y."/>
            <person name="Arimoto A."/>
            <person name="Ishii H."/>
            <person name="Satoh N."/>
            <person name="Nishiyama T."/>
            <person name="Hasebe M."/>
            <person name="Maruyama T."/>
            <person name="Minagawa J."/>
            <person name="Obokata J."/>
            <person name="Shigenobu S."/>
        </authorList>
    </citation>
    <scope>NUCLEOTIDE SEQUENCE [LARGE SCALE GENOMIC DNA]</scope>
</reference>
<protein>
    <submittedName>
        <fullName evidence="4">Sulfotransferase 1C4</fullName>
    </submittedName>
</protein>
<evidence type="ECO:0000313" key="5">
    <source>
        <dbReference type="Proteomes" id="UP000762676"/>
    </source>
</evidence>
<evidence type="ECO:0000256" key="2">
    <source>
        <dbReference type="ARBA" id="ARBA00022679"/>
    </source>
</evidence>
<dbReference type="InterPro" id="IPR000863">
    <property type="entry name" value="Sulfotransferase_dom"/>
</dbReference>
<comment type="similarity">
    <text evidence="1">Belongs to the sulfotransferase 1 family.</text>
</comment>
<accession>A0AAV4HQE4</accession>
<dbReference type="Pfam" id="PF00685">
    <property type="entry name" value="Sulfotransfer_1"/>
    <property type="match status" value="1"/>
</dbReference>
<evidence type="ECO:0000313" key="4">
    <source>
        <dbReference type="EMBL" id="GFR98991.1"/>
    </source>
</evidence>
<dbReference type="GO" id="GO:0008146">
    <property type="term" value="F:sulfotransferase activity"/>
    <property type="evidence" value="ECO:0007669"/>
    <property type="project" value="InterPro"/>
</dbReference>
<dbReference type="SUPFAM" id="SSF52540">
    <property type="entry name" value="P-loop containing nucleoside triphosphate hydrolases"/>
    <property type="match status" value="1"/>
</dbReference>
<dbReference type="InterPro" id="IPR027417">
    <property type="entry name" value="P-loop_NTPase"/>
</dbReference>
<comment type="caution">
    <text evidence="4">The sequence shown here is derived from an EMBL/GenBank/DDBJ whole genome shotgun (WGS) entry which is preliminary data.</text>
</comment>
<keyword evidence="2" id="KW-0808">Transferase</keyword>
<feature type="domain" description="Sulfotransferase" evidence="3">
    <location>
        <begin position="23"/>
        <end position="215"/>
    </location>
</feature>
<proteinExistence type="inferred from homology"/>
<evidence type="ECO:0000256" key="1">
    <source>
        <dbReference type="ARBA" id="ARBA00005771"/>
    </source>
</evidence>
<dbReference type="AlphaFoldDB" id="A0AAV4HQE4"/>
<evidence type="ECO:0000259" key="3">
    <source>
        <dbReference type="Pfam" id="PF00685"/>
    </source>
</evidence>
<dbReference type="EMBL" id="BMAT01012776">
    <property type="protein sequence ID" value="GFR98991.1"/>
    <property type="molecule type" value="Genomic_DNA"/>
</dbReference>
<name>A0AAV4HQE4_9GAST</name>
<organism evidence="4 5">
    <name type="scientific">Elysia marginata</name>
    <dbReference type="NCBI Taxonomy" id="1093978"/>
    <lineage>
        <taxon>Eukaryota</taxon>
        <taxon>Metazoa</taxon>
        <taxon>Spiralia</taxon>
        <taxon>Lophotrochozoa</taxon>
        <taxon>Mollusca</taxon>
        <taxon>Gastropoda</taxon>
        <taxon>Heterobranchia</taxon>
        <taxon>Euthyneura</taxon>
        <taxon>Panpulmonata</taxon>
        <taxon>Sacoglossa</taxon>
        <taxon>Placobranchoidea</taxon>
        <taxon>Plakobranchidae</taxon>
        <taxon>Elysia</taxon>
    </lineage>
</organism>
<sequence length="230" mass="26474">MLTSGKTEFSGRTKEFNMLEFVNDLPFLDTLPSPRVLNSHLYVAHLPKQMVEKKVKLVHMIRNPKDTVVSLYHHLNQSATEQFTFENFLKGYPSGDYIVLSHQFDYLRQMAQFEKDHPDQPIMHIHFEDLKQDPATVIKDVSQFIGVPATDDFCQAVASACGFSSMKKADETRDMPQNLKAVMKKKLNLYRKGIVGDWKNHFTVAQNEQFDEFLADQKRKGLGFTPRGEC</sequence>
<keyword evidence="5" id="KW-1185">Reference proteome</keyword>
<dbReference type="Proteomes" id="UP000762676">
    <property type="component" value="Unassembled WGS sequence"/>
</dbReference>
<dbReference type="Gene3D" id="3.40.50.300">
    <property type="entry name" value="P-loop containing nucleotide triphosphate hydrolases"/>
    <property type="match status" value="1"/>
</dbReference>